<evidence type="ECO:0000256" key="1">
    <source>
        <dbReference type="SAM" id="MobiDB-lite"/>
    </source>
</evidence>
<comment type="caution">
    <text evidence="3">The sequence shown here is derived from an EMBL/GenBank/DDBJ whole genome shotgun (WGS) entry which is preliminary data.</text>
</comment>
<dbReference type="EMBL" id="ACZI02000002">
    <property type="protein sequence ID" value="EFV13248.1"/>
    <property type="molecule type" value="Genomic_DNA"/>
</dbReference>
<dbReference type="AlphaFoldDB" id="E5XQV7"/>
<gene>
    <name evidence="3" type="ORF">HMPREF9336_01910</name>
</gene>
<dbReference type="Pfam" id="PF09534">
    <property type="entry name" value="Trp_oprn_chp"/>
    <property type="match status" value="1"/>
</dbReference>
<keyword evidence="2" id="KW-0472">Membrane</keyword>
<organism evidence="3 4">
    <name type="scientific">Segniliparus rugosus (strain ATCC BAA-974 / DSM 45345 / CCUG 50838 / CIP 108380 / JCM 13579 / CDC 945)</name>
    <dbReference type="NCBI Taxonomy" id="679197"/>
    <lineage>
        <taxon>Bacteria</taxon>
        <taxon>Bacillati</taxon>
        <taxon>Actinomycetota</taxon>
        <taxon>Actinomycetes</taxon>
        <taxon>Mycobacteriales</taxon>
        <taxon>Segniliparaceae</taxon>
        <taxon>Segniliparus</taxon>
    </lineage>
</organism>
<dbReference type="Proteomes" id="UP000004816">
    <property type="component" value="Unassembled WGS sequence"/>
</dbReference>
<feature type="region of interest" description="Disordered" evidence="1">
    <location>
        <begin position="168"/>
        <end position="199"/>
    </location>
</feature>
<feature type="transmembrane region" description="Helical" evidence="2">
    <location>
        <begin position="64"/>
        <end position="82"/>
    </location>
</feature>
<keyword evidence="2" id="KW-0812">Transmembrane</keyword>
<feature type="transmembrane region" description="Helical" evidence="2">
    <location>
        <begin position="141"/>
        <end position="161"/>
    </location>
</feature>
<protein>
    <recommendedName>
        <fullName evidence="5">TIGR02234 family membrane protein</fullName>
    </recommendedName>
</protein>
<dbReference type="STRING" id="679197.HMPREF9336_01910"/>
<name>E5XQV7_SEGRC</name>
<dbReference type="InterPro" id="IPR019051">
    <property type="entry name" value="Trp_biosyn_TM_oprn/chp"/>
</dbReference>
<evidence type="ECO:0000313" key="4">
    <source>
        <dbReference type="Proteomes" id="UP000004816"/>
    </source>
</evidence>
<evidence type="ECO:0000313" key="3">
    <source>
        <dbReference type="EMBL" id="EFV13248.1"/>
    </source>
</evidence>
<evidence type="ECO:0000256" key="2">
    <source>
        <dbReference type="SAM" id="Phobius"/>
    </source>
</evidence>
<keyword evidence="2" id="KW-1133">Transmembrane helix</keyword>
<dbReference type="HOGENOM" id="CLU_084749_0_0_11"/>
<feature type="transmembrane region" description="Helical" evidence="2">
    <location>
        <begin position="89"/>
        <end position="106"/>
    </location>
</feature>
<accession>E5XQV7</accession>
<feature type="compositionally biased region" description="Basic and acidic residues" evidence="1">
    <location>
        <begin position="177"/>
        <end position="187"/>
    </location>
</feature>
<reference evidence="3 4" key="1">
    <citation type="journal article" date="2011" name="Stand. Genomic Sci.">
        <title>High quality draft genome sequence of Segniliparus rugosus CDC 945(T)= (ATCC BAA-974(T)).</title>
        <authorList>
            <person name="Earl A.M."/>
            <person name="Desjardins C.A."/>
            <person name="Fitzgerald M.G."/>
            <person name="Arachchi H.M."/>
            <person name="Zeng Q."/>
            <person name="Mehta T."/>
            <person name="Griggs A."/>
            <person name="Birren B.W."/>
            <person name="Toney N.C."/>
            <person name="Carr J."/>
            <person name="Posey J."/>
            <person name="Butler W.R."/>
        </authorList>
    </citation>
    <scope>NUCLEOTIDE SEQUENCE [LARGE SCALE GENOMIC DNA]</scope>
    <source>
        <strain evidence="4">ATCC BAA-974 / DSM 45345 / CCUG 50838 / CIP 108380 / JCM 13579 / CDC 945</strain>
    </source>
</reference>
<sequence length="199" mass="20616">MALPRRARTRGTVKRPLALASLLLLLGGAAAYGASRSLWAQADAYDGLGAPRHVRLLGADFAPLTVALSLLLIAAVPAVFAVKGWTLRGMALVIALAGAGLLWSGADWLASDPDPAQMAQLAALPERYQVDHLAASREPGALPVAAGLLALAAAAFVLRAARAAQGLGSRFDSPGAKQDRPEEERSAWARLDAGEDPTL</sequence>
<keyword evidence="4" id="KW-1185">Reference proteome</keyword>
<proteinExistence type="predicted"/>
<evidence type="ECO:0008006" key="5">
    <source>
        <dbReference type="Google" id="ProtNLM"/>
    </source>
</evidence>